<dbReference type="Pfam" id="PF08753">
    <property type="entry name" value="NikR_C"/>
    <property type="match status" value="1"/>
</dbReference>
<evidence type="ECO:0000256" key="4">
    <source>
        <dbReference type="ARBA" id="ARBA00023015"/>
    </source>
</evidence>
<feature type="domain" description="Transcription factor NikR nickel binding C-terminal" evidence="9">
    <location>
        <begin position="56"/>
        <end position="130"/>
    </location>
</feature>
<comment type="cofactor">
    <cofactor evidence="7">
        <name>Ni(2+)</name>
        <dbReference type="ChEBI" id="CHEBI:49786"/>
    </cofactor>
    <text evidence="7">Binds 1 nickel ion per subunit.</text>
</comment>
<dbReference type="InterPro" id="IPR027271">
    <property type="entry name" value="Acetolactate_synth/TF_NikR_C"/>
</dbReference>
<dbReference type="NCBIfam" id="NF001884">
    <property type="entry name" value="PRK00630.1"/>
    <property type="match status" value="1"/>
</dbReference>
<gene>
    <name evidence="11" type="primary">nikR</name>
    <name evidence="10" type="ORF">CCAL12919_02260</name>
    <name evidence="11" type="ORF">CCAL9337_04445</name>
</gene>
<dbReference type="EMBL" id="JADBHS010000003">
    <property type="protein sequence ID" value="MBE2985962.1"/>
    <property type="molecule type" value="Genomic_DNA"/>
</dbReference>
<dbReference type="InterPro" id="IPR022988">
    <property type="entry name" value="Ni_resp_reg_NikR"/>
</dbReference>
<organism evidence="11 12">
    <name type="scientific">Campylobacter californiensis</name>
    <dbReference type="NCBI Taxonomy" id="1032243"/>
    <lineage>
        <taxon>Bacteria</taxon>
        <taxon>Pseudomonadati</taxon>
        <taxon>Campylobacterota</taxon>
        <taxon>Epsilonproteobacteria</taxon>
        <taxon>Campylobacterales</taxon>
        <taxon>Campylobacteraceae</taxon>
        <taxon>Campylobacter</taxon>
    </lineage>
</organism>
<dbReference type="RefSeq" id="WP_169935934.1">
    <property type="nucleotide sequence ID" value="NZ_CP012545.1"/>
</dbReference>
<evidence type="ECO:0000256" key="3">
    <source>
        <dbReference type="ARBA" id="ARBA00022723"/>
    </source>
</evidence>
<dbReference type="InterPro" id="IPR013321">
    <property type="entry name" value="Arc_rbn_hlx_hlx"/>
</dbReference>
<dbReference type="PANTHER" id="PTHR34719">
    <property type="entry name" value="NICKEL-RESPONSIVE REGULATOR"/>
    <property type="match status" value="1"/>
</dbReference>
<evidence type="ECO:0000256" key="5">
    <source>
        <dbReference type="ARBA" id="ARBA00023125"/>
    </source>
</evidence>
<dbReference type="GO" id="GO:0016151">
    <property type="term" value="F:nickel cation binding"/>
    <property type="evidence" value="ECO:0007669"/>
    <property type="project" value="UniProtKB-UniRule"/>
</dbReference>
<evidence type="ECO:0000256" key="7">
    <source>
        <dbReference type="HAMAP-Rule" id="MF_00476"/>
    </source>
</evidence>
<feature type="domain" description="Ribbon-helix-helix protein CopG" evidence="8">
    <location>
        <begin position="6"/>
        <end position="42"/>
    </location>
</feature>
<reference evidence="10 13" key="2">
    <citation type="submission" date="2020-10" db="EMBL/GenBank/DDBJ databases">
        <title>Campylobacter californiensis sp. nov. isolated from cattle and feral swine in California.</title>
        <authorList>
            <person name="Miller W.G."/>
        </authorList>
    </citation>
    <scope>NUCLEOTIDE SEQUENCE [LARGE SCALE GENOMIC DNA]</scope>
    <source>
        <strain evidence="10 13">RM12919</strain>
    </source>
</reference>
<evidence type="ECO:0000256" key="6">
    <source>
        <dbReference type="ARBA" id="ARBA00023163"/>
    </source>
</evidence>
<evidence type="ECO:0000256" key="2">
    <source>
        <dbReference type="ARBA" id="ARBA00022596"/>
    </source>
</evidence>
<dbReference type="GO" id="GO:0003700">
    <property type="term" value="F:DNA-binding transcription factor activity"/>
    <property type="evidence" value="ECO:0007669"/>
    <property type="project" value="UniProtKB-UniRule"/>
</dbReference>
<evidence type="ECO:0000313" key="10">
    <source>
        <dbReference type="EMBL" id="MBE2985962.1"/>
    </source>
</evidence>
<feature type="binding site" evidence="7">
    <location>
        <position position="79"/>
    </location>
    <ligand>
        <name>Ni(2+)</name>
        <dbReference type="ChEBI" id="CHEBI:49786"/>
    </ligand>
</feature>
<dbReference type="EMBL" id="LIWG01000004">
    <property type="protein sequence ID" value="MBE3607981.1"/>
    <property type="molecule type" value="Genomic_DNA"/>
</dbReference>
<dbReference type="Proteomes" id="UP000650616">
    <property type="component" value="Unassembled WGS sequence"/>
</dbReference>
<dbReference type="AlphaFoldDB" id="A0AAW3ZVC3"/>
<dbReference type="Gene3D" id="3.30.70.1150">
    <property type="entry name" value="ACT-like. Chain A, domain 2"/>
    <property type="match status" value="1"/>
</dbReference>
<dbReference type="NCBIfam" id="NF002815">
    <property type="entry name" value="PRK02967.1"/>
    <property type="match status" value="1"/>
</dbReference>
<evidence type="ECO:0000259" key="9">
    <source>
        <dbReference type="Pfam" id="PF08753"/>
    </source>
</evidence>
<dbReference type="NCBIfam" id="NF002169">
    <property type="entry name" value="PRK01002.1"/>
    <property type="match status" value="1"/>
</dbReference>
<dbReference type="PANTHER" id="PTHR34719:SF2">
    <property type="entry name" value="NICKEL-RESPONSIVE REGULATOR"/>
    <property type="match status" value="1"/>
</dbReference>
<keyword evidence="6 7" id="KW-0804">Transcription</keyword>
<evidence type="ECO:0000256" key="1">
    <source>
        <dbReference type="ARBA" id="ARBA00008478"/>
    </source>
</evidence>
<dbReference type="InterPro" id="IPR014864">
    <property type="entry name" value="TF_NikR_Ni-bd_C"/>
</dbReference>
<accession>A0AAW3ZVC3</accession>
<dbReference type="SUPFAM" id="SSF47598">
    <property type="entry name" value="Ribbon-helix-helix"/>
    <property type="match status" value="1"/>
</dbReference>
<dbReference type="CDD" id="cd22231">
    <property type="entry name" value="RHH_NikR_HicB-like"/>
    <property type="match status" value="1"/>
</dbReference>
<dbReference type="SUPFAM" id="SSF55021">
    <property type="entry name" value="ACT-like"/>
    <property type="match status" value="1"/>
</dbReference>
<evidence type="ECO:0000259" key="8">
    <source>
        <dbReference type="Pfam" id="PF01402"/>
    </source>
</evidence>
<dbReference type="GO" id="GO:0010045">
    <property type="term" value="P:response to nickel cation"/>
    <property type="evidence" value="ECO:0007669"/>
    <property type="project" value="InterPro"/>
</dbReference>
<dbReference type="NCBIfam" id="NF003381">
    <property type="entry name" value="PRK04460.1"/>
    <property type="match status" value="1"/>
</dbReference>
<dbReference type="InterPro" id="IPR010985">
    <property type="entry name" value="Ribbon_hlx_hlx"/>
</dbReference>
<keyword evidence="3 7" id="KW-0479">Metal-binding</keyword>
<dbReference type="InterPro" id="IPR002145">
    <property type="entry name" value="CopG"/>
</dbReference>
<feature type="binding site" evidence="7">
    <location>
        <position position="90"/>
    </location>
    <ligand>
        <name>Ni(2+)</name>
        <dbReference type="ChEBI" id="CHEBI:49786"/>
    </ligand>
</feature>
<reference evidence="11 12" key="1">
    <citation type="submission" date="2015-08" db="EMBL/GenBank/DDBJ databases">
        <title>Comparative genomics of the Campylobacter concisus group.</title>
        <authorList>
            <person name="Yee E."/>
            <person name="Chapman M.H."/>
            <person name="Huynh S."/>
            <person name="Bono J.L."/>
            <person name="On S.L."/>
            <person name="St Leger J."/>
            <person name="Foster G."/>
            <person name="Parker C.T."/>
            <person name="Miller W.G."/>
        </authorList>
    </citation>
    <scope>NUCLEOTIDE SEQUENCE [LARGE SCALE GENOMIC DNA]</scope>
    <source>
        <strain evidence="11 12">RM9337</strain>
    </source>
</reference>
<comment type="function">
    <text evidence="7">Transcriptional regulator.</text>
</comment>
<dbReference type="InterPro" id="IPR045865">
    <property type="entry name" value="ACT-like_dom_sf"/>
</dbReference>
<dbReference type="HAMAP" id="MF_00476">
    <property type="entry name" value="NikR"/>
    <property type="match status" value="1"/>
</dbReference>
<name>A0AAW3ZVC3_9BACT</name>
<keyword evidence="2 7" id="KW-0533">Nickel</keyword>
<keyword evidence="12" id="KW-1185">Reference proteome</keyword>
<dbReference type="Proteomes" id="UP001318760">
    <property type="component" value="Unassembled WGS sequence"/>
</dbReference>
<dbReference type="Pfam" id="PF01402">
    <property type="entry name" value="RHH_1"/>
    <property type="match status" value="1"/>
</dbReference>
<evidence type="ECO:0000313" key="11">
    <source>
        <dbReference type="EMBL" id="MBE3607981.1"/>
    </source>
</evidence>
<keyword evidence="5 7" id="KW-0238">DNA-binding</keyword>
<comment type="caution">
    <text evidence="11">The sequence shown here is derived from an EMBL/GenBank/DDBJ whole genome shotgun (WGS) entry which is preliminary data.</text>
</comment>
<comment type="similarity">
    <text evidence="1 7">Belongs to the transcriptional regulatory CopG/NikR family.</text>
</comment>
<keyword evidence="4 7" id="KW-0805">Transcription regulation</keyword>
<dbReference type="InterPro" id="IPR050192">
    <property type="entry name" value="CopG/NikR_regulator"/>
</dbReference>
<sequence>MDEIIRFSVSLPKSLLDELDKKIAEQGYASRSELTRDLIREKMVKDSWETSSGELVGVLTVIYTHHQNELVVKMLELEHDADIKIVCTTHIHIDHHNCLETLVLRGEADKIKRFSDRISGLKGVKFAELTKAAVPHT</sequence>
<proteinExistence type="inferred from homology"/>
<evidence type="ECO:0000313" key="12">
    <source>
        <dbReference type="Proteomes" id="UP000650616"/>
    </source>
</evidence>
<dbReference type="Gene3D" id="1.10.1220.10">
    <property type="entry name" value="Met repressor-like"/>
    <property type="match status" value="1"/>
</dbReference>
<evidence type="ECO:0000313" key="13">
    <source>
        <dbReference type="Proteomes" id="UP001318760"/>
    </source>
</evidence>
<dbReference type="GO" id="GO:0003677">
    <property type="term" value="F:DNA binding"/>
    <property type="evidence" value="ECO:0007669"/>
    <property type="project" value="UniProtKB-KW"/>
</dbReference>
<feature type="binding site" evidence="7">
    <location>
        <position position="98"/>
    </location>
    <ligand>
        <name>Ni(2+)</name>
        <dbReference type="ChEBI" id="CHEBI:49786"/>
    </ligand>
</feature>
<feature type="binding site" evidence="7">
    <location>
        <position position="92"/>
    </location>
    <ligand>
        <name>Ni(2+)</name>
        <dbReference type="ChEBI" id="CHEBI:49786"/>
    </ligand>
</feature>
<protein>
    <recommendedName>
        <fullName evidence="7">Putative nickel-responsive regulator</fullName>
    </recommendedName>
</protein>